<accession>A0ABU2BW61</accession>
<keyword evidence="1" id="KW-0732">Signal</keyword>
<dbReference type="RefSeq" id="WP_310301820.1">
    <property type="nucleotide sequence ID" value="NZ_BAAAPS010000008.1"/>
</dbReference>
<reference evidence="2 3" key="1">
    <citation type="submission" date="2023-07" db="EMBL/GenBank/DDBJ databases">
        <title>Sequencing the genomes of 1000 actinobacteria strains.</title>
        <authorList>
            <person name="Klenk H.-P."/>
        </authorList>
    </citation>
    <scope>NUCLEOTIDE SEQUENCE [LARGE SCALE GENOMIC DNA]</scope>
    <source>
        <strain evidence="2 3">DSM 19426</strain>
    </source>
</reference>
<sequence length="49" mass="5220">MSKRTVTRIVSTVVATAALAFSVTAPAAEAANTKQGKHQVIQYKDTGWD</sequence>
<evidence type="ECO:0000313" key="2">
    <source>
        <dbReference type="EMBL" id="MDR7362511.1"/>
    </source>
</evidence>
<keyword evidence="3" id="KW-1185">Reference proteome</keyword>
<evidence type="ECO:0000256" key="1">
    <source>
        <dbReference type="SAM" id="SignalP"/>
    </source>
</evidence>
<comment type="caution">
    <text evidence="2">The sequence shown here is derived from an EMBL/GenBank/DDBJ whole genome shotgun (WGS) entry which is preliminary data.</text>
</comment>
<gene>
    <name evidence="2" type="ORF">J2S63_002064</name>
</gene>
<feature type="signal peptide" evidence="1">
    <location>
        <begin position="1"/>
        <end position="27"/>
    </location>
</feature>
<dbReference type="Proteomes" id="UP001183648">
    <property type="component" value="Unassembled WGS sequence"/>
</dbReference>
<protein>
    <submittedName>
        <fullName evidence="2">Ni/Co efflux regulator RcnB</fullName>
    </submittedName>
</protein>
<organism evidence="2 3">
    <name type="scientific">Nocardioides marmoribigeumensis</name>
    <dbReference type="NCBI Taxonomy" id="433649"/>
    <lineage>
        <taxon>Bacteria</taxon>
        <taxon>Bacillati</taxon>
        <taxon>Actinomycetota</taxon>
        <taxon>Actinomycetes</taxon>
        <taxon>Propionibacteriales</taxon>
        <taxon>Nocardioidaceae</taxon>
        <taxon>Nocardioides</taxon>
    </lineage>
</organism>
<evidence type="ECO:0000313" key="3">
    <source>
        <dbReference type="Proteomes" id="UP001183648"/>
    </source>
</evidence>
<name>A0ABU2BW61_9ACTN</name>
<feature type="chain" id="PRO_5046195901" evidence="1">
    <location>
        <begin position="28"/>
        <end position="49"/>
    </location>
</feature>
<dbReference type="EMBL" id="JAVDYG010000001">
    <property type="protein sequence ID" value="MDR7362511.1"/>
    <property type="molecule type" value="Genomic_DNA"/>
</dbReference>
<proteinExistence type="predicted"/>